<dbReference type="Proteomes" id="UP000585507">
    <property type="component" value="Unassembled WGS sequence"/>
</dbReference>
<dbReference type="RefSeq" id="WP_112864704.1">
    <property type="nucleotide sequence ID" value="NZ_JACHBK010000015.1"/>
</dbReference>
<gene>
    <name evidence="1" type="ORF">GGD55_005582</name>
</gene>
<keyword evidence="2" id="KW-1185">Reference proteome</keyword>
<dbReference type="InterPro" id="IPR036890">
    <property type="entry name" value="HATPase_C_sf"/>
</dbReference>
<protein>
    <recommendedName>
        <fullName evidence="3">ATP-binding protein</fullName>
    </recommendedName>
</protein>
<evidence type="ECO:0000313" key="1">
    <source>
        <dbReference type="EMBL" id="MBB5538842.1"/>
    </source>
</evidence>
<evidence type="ECO:0000313" key="2">
    <source>
        <dbReference type="Proteomes" id="UP000585507"/>
    </source>
</evidence>
<reference evidence="1 2" key="1">
    <citation type="submission" date="2020-08" db="EMBL/GenBank/DDBJ databases">
        <title>Genomic Encyclopedia of Type Strains, Phase IV (KMG-V): Genome sequencing to study the core and pangenomes of soil and plant-associated prokaryotes.</title>
        <authorList>
            <person name="Whitman W."/>
        </authorList>
    </citation>
    <scope>NUCLEOTIDE SEQUENCE [LARGE SCALE GENOMIC DNA]</scope>
    <source>
        <strain evidence="1 2">SEMIA 4084</strain>
    </source>
</reference>
<comment type="caution">
    <text evidence="1">The sequence shown here is derived from an EMBL/GenBank/DDBJ whole genome shotgun (WGS) entry which is preliminary data.</text>
</comment>
<name>A0A7W8UHS3_9HYPH</name>
<dbReference type="AlphaFoldDB" id="A0A7W8UHS3"/>
<accession>A0A7W8UHS3</accession>
<dbReference type="EMBL" id="JACHBK010000015">
    <property type="protein sequence ID" value="MBB5538842.1"/>
    <property type="molecule type" value="Genomic_DNA"/>
</dbReference>
<dbReference type="Gene3D" id="3.30.565.10">
    <property type="entry name" value="Histidine kinase-like ATPase, C-terminal domain"/>
    <property type="match status" value="1"/>
</dbReference>
<evidence type="ECO:0008006" key="3">
    <source>
        <dbReference type="Google" id="ProtNLM"/>
    </source>
</evidence>
<dbReference type="SUPFAM" id="SSF55874">
    <property type="entry name" value="ATPase domain of HSP90 chaperone/DNA topoisomerase II/histidine kinase"/>
    <property type="match status" value="1"/>
</dbReference>
<dbReference type="Pfam" id="PF13589">
    <property type="entry name" value="HATPase_c_3"/>
    <property type="match status" value="1"/>
</dbReference>
<organism evidence="1 2">
    <name type="scientific">Rhizobium giardinii</name>
    <dbReference type="NCBI Taxonomy" id="56731"/>
    <lineage>
        <taxon>Bacteria</taxon>
        <taxon>Pseudomonadati</taxon>
        <taxon>Pseudomonadota</taxon>
        <taxon>Alphaproteobacteria</taxon>
        <taxon>Hyphomicrobiales</taxon>
        <taxon>Rhizobiaceae</taxon>
        <taxon>Rhizobium/Agrobacterium group</taxon>
        <taxon>Rhizobium</taxon>
    </lineage>
</organism>
<sequence length="514" mass="57034">MIAKNEEIVARQEAYASSQDVITRHGLTIDEAFIRGIRHIGYRSNLHAFAELIDNSIQAYAQRVDLVFGYADDGSAKKPNRIAVIDDGHGMPAAMMRLAMMWGGTHREDDREGLGRYGYGLPCAAVSIGRRFRILSKLDGGPVFEVRLDLDDLENGSYRAADGQISLPNAQLTEIPDFVSQHIQKNYLQGWRSGTIVVLEKLDRVEWTTALGMRTNLLRHLGVTYHKISELADLYVDGIRVRPIDPLFLTPSADYFGLDDDRAVPLEPVTISIKNPVSGREGKITLRYSWLPPTFGALDKMRDAVGLNANQRFPILKDYHGLIFSRNGRLIDVQNRAPWTVFINNDRYIRIEIEFSATLDELFGVTTSKQQVSISALIWDALRQAGIHKAIEQLRSKVKQAKLVRSAILPPPPMSKPPRAVVQPEARVEQPRQAGLKSGVPPLLIEDKEGRMVANGTHPLFNGSAGAAACANALHKLVDMLANQAGSTSARSRDQYGDLLTGWCRLAWPVQSDG</sequence>
<proteinExistence type="predicted"/>